<accession>A0AAN6SEZ0</accession>
<dbReference type="AlphaFoldDB" id="A0AAN6SEZ0"/>
<reference evidence="1" key="2">
    <citation type="submission" date="2023-06" db="EMBL/GenBank/DDBJ databases">
        <authorList>
            <consortium name="Lawrence Berkeley National Laboratory"/>
            <person name="Mondo S.J."/>
            <person name="Hensen N."/>
            <person name="Bonometti L."/>
            <person name="Westerberg I."/>
            <person name="Brannstrom I.O."/>
            <person name="Guillou S."/>
            <person name="Cros-Aarteil S."/>
            <person name="Calhoun S."/>
            <person name="Haridas S."/>
            <person name="Kuo A."/>
            <person name="Pangilinan J."/>
            <person name="Riley R."/>
            <person name="Labutti K."/>
            <person name="Andreopoulos B."/>
            <person name="Lipzen A."/>
            <person name="Chen C."/>
            <person name="Yanf M."/>
            <person name="Daum C."/>
            <person name="Ng V."/>
            <person name="Clum A."/>
            <person name="Steindorff A."/>
            <person name="Ohm R."/>
            <person name="Martin F."/>
            <person name="Silar P."/>
            <person name="Natvig D."/>
            <person name="Lalanne C."/>
            <person name="Gautier V."/>
            <person name="Ament-Velasquez S.L."/>
            <person name="Kruys A."/>
            <person name="Hutchinson M.I."/>
            <person name="Powell A.J."/>
            <person name="Barry K."/>
            <person name="Miller A.N."/>
            <person name="Grigoriev I.V."/>
            <person name="Debuchy R."/>
            <person name="Gladieux P."/>
            <person name="Thoren M.H."/>
            <person name="Johannesson H."/>
        </authorList>
    </citation>
    <scope>NUCLEOTIDE SEQUENCE</scope>
    <source>
        <strain evidence="1">CBS 626.80</strain>
    </source>
</reference>
<protein>
    <submittedName>
        <fullName evidence="1">Uncharacterized protein</fullName>
    </submittedName>
</protein>
<organism evidence="1 2">
    <name type="scientific">Pseudoneurospora amorphoporcata</name>
    <dbReference type="NCBI Taxonomy" id="241081"/>
    <lineage>
        <taxon>Eukaryota</taxon>
        <taxon>Fungi</taxon>
        <taxon>Dikarya</taxon>
        <taxon>Ascomycota</taxon>
        <taxon>Pezizomycotina</taxon>
        <taxon>Sordariomycetes</taxon>
        <taxon>Sordariomycetidae</taxon>
        <taxon>Sordariales</taxon>
        <taxon>Sordariaceae</taxon>
        <taxon>Pseudoneurospora</taxon>
    </lineage>
</organism>
<dbReference type="EMBL" id="MU859168">
    <property type="protein sequence ID" value="KAK3950703.1"/>
    <property type="molecule type" value="Genomic_DNA"/>
</dbReference>
<dbReference type="Proteomes" id="UP001303222">
    <property type="component" value="Unassembled WGS sequence"/>
</dbReference>
<keyword evidence="2" id="KW-1185">Reference proteome</keyword>
<gene>
    <name evidence="1" type="ORF">QBC32DRAFT_345758</name>
</gene>
<evidence type="ECO:0000313" key="2">
    <source>
        <dbReference type="Proteomes" id="UP001303222"/>
    </source>
</evidence>
<evidence type="ECO:0000313" key="1">
    <source>
        <dbReference type="EMBL" id="KAK3950703.1"/>
    </source>
</evidence>
<comment type="caution">
    <text evidence="1">The sequence shown here is derived from an EMBL/GenBank/DDBJ whole genome shotgun (WGS) entry which is preliminary data.</text>
</comment>
<sequence>MPPEMNAWLWGELNGVHDMLHMNSTTGRDGGGGHMQEPFNLLDRELLELWNTNPRTAGPPPPKEPSYTEQLGLEHERQFKHQYSSQLDLLITWLEPYHQLTAQHRASLQDELRQTVQLQRAYNDDESLQPQETRRDPLHVFENENERQRGNQQEILLHYVRLDLPLPTQPLRSSSSSSIPVHGAPGGVGVGPIITASRYHFYTNYIQQLRTQARLEIGKLAGLHQMRDPGVYQAALDQACAQGQGQGQGRQHGGGGHGAKHPLEPLMILGLMPLRVVDSPELVRACLELLWSLKRDAAAAEAEEKKKVLDAMVEEWRQRRGGR</sequence>
<reference evidence="1" key="1">
    <citation type="journal article" date="2023" name="Mol. Phylogenet. Evol.">
        <title>Genome-scale phylogeny and comparative genomics of the fungal order Sordariales.</title>
        <authorList>
            <person name="Hensen N."/>
            <person name="Bonometti L."/>
            <person name="Westerberg I."/>
            <person name="Brannstrom I.O."/>
            <person name="Guillou S."/>
            <person name="Cros-Aarteil S."/>
            <person name="Calhoun S."/>
            <person name="Haridas S."/>
            <person name="Kuo A."/>
            <person name="Mondo S."/>
            <person name="Pangilinan J."/>
            <person name="Riley R."/>
            <person name="LaButti K."/>
            <person name="Andreopoulos B."/>
            <person name="Lipzen A."/>
            <person name="Chen C."/>
            <person name="Yan M."/>
            <person name="Daum C."/>
            <person name="Ng V."/>
            <person name="Clum A."/>
            <person name="Steindorff A."/>
            <person name="Ohm R.A."/>
            <person name="Martin F."/>
            <person name="Silar P."/>
            <person name="Natvig D.O."/>
            <person name="Lalanne C."/>
            <person name="Gautier V."/>
            <person name="Ament-Velasquez S.L."/>
            <person name="Kruys A."/>
            <person name="Hutchinson M.I."/>
            <person name="Powell A.J."/>
            <person name="Barry K."/>
            <person name="Miller A.N."/>
            <person name="Grigoriev I.V."/>
            <person name="Debuchy R."/>
            <person name="Gladieux P."/>
            <person name="Hiltunen Thoren M."/>
            <person name="Johannesson H."/>
        </authorList>
    </citation>
    <scope>NUCLEOTIDE SEQUENCE</scope>
    <source>
        <strain evidence="1">CBS 626.80</strain>
    </source>
</reference>
<proteinExistence type="predicted"/>
<name>A0AAN6SEZ0_9PEZI</name>